<dbReference type="AlphaFoldDB" id="A0A2W2CRX2"/>
<evidence type="ECO:0000313" key="1">
    <source>
        <dbReference type="EMBL" id="PZF90807.1"/>
    </source>
</evidence>
<proteinExistence type="predicted"/>
<dbReference type="EMBL" id="POTX01000185">
    <property type="protein sequence ID" value="PZF90807.1"/>
    <property type="molecule type" value="Genomic_DNA"/>
</dbReference>
<evidence type="ECO:0000313" key="2">
    <source>
        <dbReference type="Proteomes" id="UP000248627"/>
    </source>
</evidence>
<protein>
    <submittedName>
        <fullName evidence="1">Uncharacterized protein</fullName>
    </submittedName>
</protein>
<gene>
    <name evidence="1" type="ORF">C1I93_22375</name>
</gene>
<sequence length="84" mass="9598">MAPGVYLLDRAASPQFGRTPIVVRVVRELDRPTYHGWTWIDCYQLDQHGDAVDKRQLFVMPEGVKPVDVPHVPYAARRRGNGVR</sequence>
<dbReference type="Proteomes" id="UP000248627">
    <property type="component" value="Unassembled WGS sequence"/>
</dbReference>
<dbReference type="OrthoDB" id="3394592at2"/>
<keyword evidence="2" id="KW-1185">Reference proteome</keyword>
<comment type="caution">
    <text evidence="1">The sequence shown here is derived from an EMBL/GenBank/DDBJ whole genome shotgun (WGS) entry which is preliminary data.</text>
</comment>
<reference evidence="1 2" key="1">
    <citation type="submission" date="2018-01" db="EMBL/GenBank/DDBJ databases">
        <title>Draft genome sequence of Jishengella endophytica.</title>
        <authorList>
            <person name="Sahin N."/>
            <person name="Ay H."/>
            <person name="Saygin H."/>
        </authorList>
    </citation>
    <scope>NUCLEOTIDE SEQUENCE [LARGE SCALE GENOMIC DNA]</scope>
    <source>
        <strain evidence="1 2">DSM 45430</strain>
    </source>
</reference>
<organism evidence="1 2">
    <name type="scientific">Micromonospora endophytica</name>
    <dbReference type="NCBI Taxonomy" id="515350"/>
    <lineage>
        <taxon>Bacteria</taxon>
        <taxon>Bacillati</taxon>
        <taxon>Actinomycetota</taxon>
        <taxon>Actinomycetes</taxon>
        <taxon>Micromonosporales</taxon>
        <taxon>Micromonosporaceae</taxon>
        <taxon>Micromonospora</taxon>
    </lineage>
</organism>
<name>A0A2W2CRX2_9ACTN</name>
<accession>A0A2W2CRX2</accession>